<evidence type="ECO:0000256" key="2">
    <source>
        <dbReference type="ARBA" id="ARBA00022692"/>
    </source>
</evidence>
<comment type="subcellular location">
    <subcellularLocation>
        <location evidence="1">Membrane</location>
        <topology evidence="1">Multi-pass membrane protein</topology>
    </subcellularLocation>
</comment>
<keyword evidence="2 5" id="KW-0812">Transmembrane</keyword>
<proteinExistence type="predicted"/>
<feature type="transmembrane region" description="Helical" evidence="5">
    <location>
        <begin position="82"/>
        <end position="103"/>
    </location>
</feature>
<evidence type="ECO:0000256" key="1">
    <source>
        <dbReference type="ARBA" id="ARBA00004141"/>
    </source>
</evidence>
<dbReference type="InterPro" id="IPR036259">
    <property type="entry name" value="MFS_trans_sf"/>
</dbReference>
<feature type="transmembrane region" description="Helical" evidence="5">
    <location>
        <begin position="314"/>
        <end position="334"/>
    </location>
</feature>
<feature type="transmembrane region" description="Helical" evidence="5">
    <location>
        <begin position="370"/>
        <end position="394"/>
    </location>
</feature>
<protein>
    <submittedName>
        <fullName evidence="6">Uncharacterized protein</fullName>
    </submittedName>
</protein>
<name>A0A8H5HU51_9AGAR</name>
<reference evidence="6 7" key="1">
    <citation type="journal article" date="2020" name="ISME J.">
        <title>Uncovering the hidden diversity of litter-decomposition mechanisms in mushroom-forming fungi.</title>
        <authorList>
            <person name="Floudas D."/>
            <person name="Bentzer J."/>
            <person name="Ahren D."/>
            <person name="Johansson T."/>
            <person name="Persson P."/>
            <person name="Tunlid A."/>
        </authorList>
    </citation>
    <scope>NUCLEOTIDE SEQUENCE [LARGE SCALE GENOMIC DNA]</scope>
    <source>
        <strain evidence="6 7">CBS 406.79</strain>
    </source>
</reference>
<organism evidence="6 7">
    <name type="scientific">Collybiopsis confluens</name>
    <dbReference type="NCBI Taxonomy" id="2823264"/>
    <lineage>
        <taxon>Eukaryota</taxon>
        <taxon>Fungi</taxon>
        <taxon>Dikarya</taxon>
        <taxon>Basidiomycota</taxon>
        <taxon>Agaricomycotina</taxon>
        <taxon>Agaricomycetes</taxon>
        <taxon>Agaricomycetidae</taxon>
        <taxon>Agaricales</taxon>
        <taxon>Marasmiineae</taxon>
        <taxon>Omphalotaceae</taxon>
        <taxon>Collybiopsis</taxon>
    </lineage>
</organism>
<comment type="caution">
    <text evidence="6">The sequence shown here is derived from an EMBL/GenBank/DDBJ whole genome shotgun (WGS) entry which is preliminary data.</text>
</comment>
<dbReference type="Gene3D" id="1.20.1250.20">
    <property type="entry name" value="MFS general substrate transporter like domains"/>
    <property type="match status" value="1"/>
</dbReference>
<evidence type="ECO:0000313" key="7">
    <source>
        <dbReference type="Proteomes" id="UP000518752"/>
    </source>
</evidence>
<dbReference type="PANTHER" id="PTHR23502">
    <property type="entry name" value="MAJOR FACILITATOR SUPERFAMILY"/>
    <property type="match status" value="1"/>
</dbReference>
<feature type="transmembrane region" description="Helical" evidence="5">
    <location>
        <begin position="225"/>
        <end position="247"/>
    </location>
</feature>
<dbReference type="EMBL" id="JAACJN010000021">
    <property type="protein sequence ID" value="KAF5389508.1"/>
    <property type="molecule type" value="Genomic_DNA"/>
</dbReference>
<evidence type="ECO:0000313" key="6">
    <source>
        <dbReference type="EMBL" id="KAF5389508.1"/>
    </source>
</evidence>
<keyword evidence="7" id="KW-1185">Reference proteome</keyword>
<keyword evidence="4 5" id="KW-0472">Membrane</keyword>
<feature type="transmembrane region" description="Helical" evidence="5">
    <location>
        <begin position="259"/>
        <end position="277"/>
    </location>
</feature>
<evidence type="ECO:0000256" key="3">
    <source>
        <dbReference type="ARBA" id="ARBA00022989"/>
    </source>
</evidence>
<feature type="transmembrane region" description="Helical" evidence="5">
    <location>
        <begin position="171"/>
        <end position="190"/>
    </location>
</feature>
<dbReference type="SUPFAM" id="SSF103473">
    <property type="entry name" value="MFS general substrate transporter"/>
    <property type="match status" value="1"/>
</dbReference>
<dbReference type="Pfam" id="PF07690">
    <property type="entry name" value="MFS_1"/>
    <property type="match status" value="1"/>
</dbReference>
<feature type="transmembrane region" description="Helical" evidence="5">
    <location>
        <begin position="289"/>
        <end position="308"/>
    </location>
</feature>
<dbReference type="AlphaFoldDB" id="A0A8H5HU51"/>
<dbReference type="GO" id="GO:0005886">
    <property type="term" value="C:plasma membrane"/>
    <property type="evidence" value="ECO:0007669"/>
    <property type="project" value="TreeGrafter"/>
</dbReference>
<accession>A0A8H5HU51</accession>
<evidence type="ECO:0000256" key="4">
    <source>
        <dbReference type="ARBA" id="ARBA00023136"/>
    </source>
</evidence>
<sequence length="408" mass="44985">MASEPAEATFARPPDLSPSQEEVYRVLDREHGQLSRATTAVVGETSSVVALEESCTNQGIHVVTFDKGKDEGPREWPKARKWLVTFTTASLCTAAAAFGSSIVPGDTSETQLLIVSRSRNTGYLWLHSLSLYSVLLTRSLLKSSHSNSCSIGPCLGPLVGSWIGQEVGWRWIYWVLFIFTGCSFALTLFIPETLRRLRKETGDQNYKALEELETRSFSQIITTALCRPMVMLFTEPILAFMTLLALIEIRNFSAGMSGATFVSIMLGVCAAMAMMALQEWYPLRCLSRSKAISDDVGVLPSALFIFAFTGAYPWVHWMGVCVSGFMFGFALLIIYISGNSYIVDTYSDYAAIAGISAMVPLYVIQMFNNMGFQCSGLLLALIAVAIAPIPFILYRYGEQCESHAIKEE</sequence>
<feature type="transmembrane region" description="Helical" evidence="5">
    <location>
        <begin position="346"/>
        <end position="364"/>
    </location>
</feature>
<dbReference type="Proteomes" id="UP000518752">
    <property type="component" value="Unassembled WGS sequence"/>
</dbReference>
<dbReference type="OrthoDB" id="6770063at2759"/>
<gene>
    <name evidence="6" type="ORF">D9757_004190</name>
</gene>
<dbReference type="PANTHER" id="PTHR23502:SF48">
    <property type="entry name" value="MULTIDRUG TRANSPORTER, PUTATIVE (AFU_ORTHOLOGUE AFUA_5G02700)-RELATED"/>
    <property type="match status" value="1"/>
</dbReference>
<evidence type="ECO:0000256" key="5">
    <source>
        <dbReference type="SAM" id="Phobius"/>
    </source>
</evidence>
<dbReference type="GO" id="GO:0022857">
    <property type="term" value="F:transmembrane transporter activity"/>
    <property type="evidence" value="ECO:0007669"/>
    <property type="project" value="InterPro"/>
</dbReference>
<dbReference type="InterPro" id="IPR011701">
    <property type="entry name" value="MFS"/>
</dbReference>
<keyword evidence="3 5" id="KW-1133">Transmembrane helix</keyword>